<dbReference type="PROSITE" id="PS50109">
    <property type="entry name" value="HIS_KIN"/>
    <property type="match status" value="1"/>
</dbReference>
<dbReference type="InterPro" id="IPR003661">
    <property type="entry name" value="HisK_dim/P_dom"/>
</dbReference>
<accession>A0ABV3YSM1</accession>
<feature type="domain" description="HAMP" evidence="14">
    <location>
        <begin position="185"/>
        <end position="238"/>
    </location>
</feature>
<keyword evidence="11" id="KW-0812">Transmembrane</keyword>
<dbReference type="Pfam" id="PF00989">
    <property type="entry name" value="PAS"/>
    <property type="match status" value="1"/>
</dbReference>
<evidence type="ECO:0000256" key="10">
    <source>
        <dbReference type="SAM" id="Coils"/>
    </source>
</evidence>
<evidence type="ECO:0000259" key="13">
    <source>
        <dbReference type="PROSITE" id="PS50112"/>
    </source>
</evidence>
<dbReference type="Pfam" id="PF02518">
    <property type="entry name" value="HATPase_c"/>
    <property type="match status" value="1"/>
</dbReference>
<dbReference type="EMBL" id="JBFTEG010000006">
    <property type="protein sequence ID" value="MEX6502321.1"/>
    <property type="molecule type" value="Genomic_DNA"/>
</dbReference>
<keyword evidence="16" id="KW-1185">Reference proteome</keyword>
<evidence type="ECO:0000256" key="7">
    <source>
        <dbReference type="ARBA" id="ARBA00022777"/>
    </source>
</evidence>
<dbReference type="InterPro" id="IPR003594">
    <property type="entry name" value="HATPase_dom"/>
</dbReference>
<dbReference type="GO" id="GO:0005524">
    <property type="term" value="F:ATP binding"/>
    <property type="evidence" value="ECO:0007669"/>
    <property type="project" value="UniProtKB-KW"/>
</dbReference>
<dbReference type="SUPFAM" id="SSF55785">
    <property type="entry name" value="PYP-like sensor domain (PAS domain)"/>
    <property type="match status" value="1"/>
</dbReference>
<keyword evidence="9" id="KW-0902">Two-component regulatory system</keyword>
<reference evidence="15 16" key="1">
    <citation type="submission" date="2024-07" db="EMBL/GenBank/DDBJ databases">
        <authorList>
            <person name="Li M."/>
        </authorList>
    </citation>
    <scope>NUCLEOTIDE SEQUENCE [LARGE SCALE GENOMIC DNA]</scope>
    <source>
        <strain evidence="15 16">25A3E</strain>
    </source>
</reference>
<dbReference type="InterPro" id="IPR004358">
    <property type="entry name" value="Sig_transdc_His_kin-like_C"/>
</dbReference>
<evidence type="ECO:0000259" key="14">
    <source>
        <dbReference type="PROSITE" id="PS50885"/>
    </source>
</evidence>
<dbReference type="InterPro" id="IPR013767">
    <property type="entry name" value="PAS_fold"/>
</dbReference>
<proteinExistence type="predicted"/>
<dbReference type="InterPro" id="IPR003660">
    <property type="entry name" value="HAMP_dom"/>
</dbReference>
<feature type="transmembrane region" description="Helical" evidence="11">
    <location>
        <begin position="156"/>
        <end position="179"/>
    </location>
</feature>
<dbReference type="Gene3D" id="3.30.565.10">
    <property type="entry name" value="Histidine kinase-like ATPase, C-terminal domain"/>
    <property type="match status" value="1"/>
</dbReference>
<evidence type="ECO:0000256" key="9">
    <source>
        <dbReference type="ARBA" id="ARBA00023012"/>
    </source>
</evidence>
<dbReference type="InterPro" id="IPR036097">
    <property type="entry name" value="HisK_dim/P_sf"/>
</dbReference>
<evidence type="ECO:0000256" key="3">
    <source>
        <dbReference type="ARBA" id="ARBA00012438"/>
    </source>
</evidence>
<name>A0ABV3YSM1_9PSED</name>
<feature type="coiled-coil region" evidence="10">
    <location>
        <begin position="230"/>
        <end position="271"/>
    </location>
</feature>
<evidence type="ECO:0000256" key="1">
    <source>
        <dbReference type="ARBA" id="ARBA00000085"/>
    </source>
</evidence>
<dbReference type="PRINTS" id="PR00344">
    <property type="entry name" value="BCTRLSENSOR"/>
</dbReference>
<evidence type="ECO:0000259" key="12">
    <source>
        <dbReference type="PROSITE" id="PS50109"/>
    </source>
</evidence>
<dbReference type="InterPro" id="IPR035965">
    <property type="entry name" value="PAS-like_dom_sf"/>
</dbReference>
<dbReference type="EC" id="2.7.13.3" evidence="3"/>
<comment type="subcellular location">
    <subcellularLocation>
        <location evidence="2">Membrane</location>
    </subcellularLocation>
</comment>
<keyword evidence="4" id="KW-0597">Phosphoprotein</keyword>
<keyword evidence="11" id="KW-1133">Transmembrane helix</keyword>
<dbReference type="Gene3D" id="1.10.287.130">
    <property type="match status" value="1"/>
</dbReference>
<dbReference type="InterPro" id="IPR000014">
    <property type="entry name" value="PAS"/>
</dbReference>
<keyword evidence="5" id="KW-0808">Transferase</keyword>
<dbReference type="CDD" id="cd00130">
    <property type="entry name" value="PAS"/>
    <property type="match status" value="1"/>
</dbReference>
<feature type="domain" description="PAS" evidence="13">
    <location>
        <begin position="285"/>
        <end position="336"/>
    </location>
</feature>
<keyword evidence="7" id="KW-0418">Kinase</keyword>
<dbReference type="SMART" id="SM00387">
    <property type="entry name" value="HATPase_c"/>
    <property type="match status" value="1"/>
</dbReference>
<evidence type="ECO:0000256" key="2">
    <source>
        <dbReference type="ARBA" id="ARBA00004370"/>
    </source>
</evidence>
<dbReference type="SUPFAM" id="SSF158472">
    <property type="entry name" value="HAMP domain-like"/>
    <property type="match status" value="1"/>
</dbReference>
<evidence type="ECO:0000313" key="15">
    <source>
        <dbReference type="EMBL" id="MEX6502321.1"/>
    </source>
</evidence>
<keyword evidence="6" id="KW-0547">Nucleotide-binding</keyword>
<dbReference type="InterPro" id="IPR036890">
    <property type="entry name" value="HATPase_C_sf"/>
</dbReference>
<dbReference type="CDD" id="cd06225">
    <property type="entry name" value="HAMP"/>
    <property type="match status" value="1"/>
</dbReference>
<dbReference type="CDD" id="cd00082">
    <property type="entry name" value="HisKA"/>
    <property type="match status" value="1"/>
</dbReference>
<dbReference type="PANTHER" id="PTHR43065">
    <property type="entry name" value="SENSOR HISTIDINE KINASE"/>
    <property type="match status" value="1"/>
</dbReference>
<gene>
    <name evidence="15" type="ORF">AB5S05_09635</name>
</gene>
<evidence type="ECO:0000256" key="11">
    <source>
        <dbReference type="SAM" id="Phobius"/>
    </source>
</evidence>
<dbReference type="SMART" id="SM00304">
    <property type="entry name" value="HAMP"/>
    <property type="match status" value="1"/>
</dbReference>
<feature type="transmembrane region" description="Helical" evidence="11">
    <location>
        <begin position="16"/>
        <end position="42"/>
    </location>
</feature>
<comment type="caution">
    <text evidence="15">The sequence shown here is derived from an EMBL/GenBank/DDBJ whole genome shotgun (WGS) entry which is preliminary data.</text>
</comment>
<organism evidence="15 16">
    <name type="scientific">Pseudomonas zhanjiangensis</name>
    <dbReference type="NCBI Taxonomy" id="3239015"/>
    <lineage>
        <taxon>Bacteria</taxon>
        <taxon>Pseudomonadati</taxon>
        <taxon>Pseudomonadota</taxon>
        <taxon>Gammaproteobacteria</taxon>
        <taxon>Pseudomonadales</taxon>
        <taxon>Pseudomonadaceae</taxon>
        <taxon>Pseudomonas</taxon>
    </lineage>
</organism>
<evidence type="ECO:0000256" key="4">
    <source>
        <dbReference type="ARBA" id="ARBA00022553"/>
    </source>
</evidence>
<evidence type="ECO:0000256" key="6">
    <source>
        <dbReference type="ARBA" id="ARBA00022741"/>
    </source>
</evidence>
<evidence type="ECO:0000256" key="8">
    <source>
        <dbReference type="ARBA" id="ARBA00022840"/>
    </source>
</evidence>
<protein>
    <recommendedName>
        <fullName evidence="3">histidine kinase</fullName>
        <ecNumber evidence="3">2.7.13.3</ecNumber>
    </recommendedName>
</protein>
<dbReference type="RefSeq" id="WP_369287292.1">
    <property type="nucleotide sequence ID" value="NZ_JBFTEG010000006.1"/>
</dbReference>
<dbReference type="Proteomes" id="UP001560296">
    <property type="component" value="Unassembled WGS sequence"/>
</dbReference>
<dbReference type="PANTHER" id="PTHR43065:SF42">
    <property type="entry name" value="TWO-COMPONENT SENSOR PPRA"/>
    <property type="match status" value="1"/>
</dbReference>
<dbReference type="SUPFAM" id="SSF47384">
    <property type="entry name" value="Homodimeric domain of signal transducing histidine kinase"/>
    <property type="match status" value="1"/>
</dbReference>
<dbReference type="SMART" id="SM00091">
    <property type="entry name" value="PAS"/>
    <property type="match status" value="1"/>
</dbReference>
<dbReference type="InterPro" id="IPR005467">
    <property type="entry name" value="His_kinase_dom"/>
</dbReference>
<dbReference type="PROSITE" id="PS50112">
    <property type="entry name" value="PAS"/>
    <property type="match status" value="1"/>
</dbReference>
<dbReference type="Pfam" id="PF00672">
    <property type="entry name" value="HAMP"/>
    <property type="match status" value="1"/>
</dbReference>
<sequence length="672" mass="74508">MSLRQRLDNLPVGRKLLAALLVLLAAVLLVANLAFISAAYWISQQSMAPQALHTLGRLIASPAHSHQALASPAAAEAVLQLLDDYEPLRAAAIYDDRGLIMAQLQRGAALPLPQQLDGLVGWRRSEYRANLLLELPQADGRPGHLLLVASGELPGAFYTGTLTASLAILAFSVLLWLLVARQVRRLITRPIRRLEELSRQVTREENYALRARRGNQDEIGSLADAFNTMLMRMEGREQQLKRARDDAQAAFDQAQSLAEETRHSNRKLELEVQVRSKIEKKLTGFQNYLNSIIDSMPSALIALDEQLYVTQWNQEASALSGTPLAEALNQPVFLAFPPLKPFLALLKCTVEQHKVEKIERVTWTKDEEPHHYALTFYPLSGSAGRGVVIRIDDITQRLNLEEMMVQSEKMLSVGGLAAGMAHEINNPLGAILHNVQNIRRRLSPDLQKNRDQAELIGVCLQAVDRYLQAREVPRLLDDIQQAGTRAARIVSHMLSFSRRSNRQLAPCLLPALIDQALEIASNDFDLTESFDFKSLVIQRDFDPTLGPVPGTANELEQVLVNLLKNAAQAIHQREQPSSPGQITLRTRSAPPWAEIQVEDNGIGMTEAVRKRIFEPFFTTKEVGQGTGLGLSVSYFIITNNHKGQMEVHSTPGQGSCFTLRLPLATTPDATGL</sequence>
<comment type="catalytic activity">
    <reaction evidence="1">
        <text>ATP + protein L-histidine = ADP + protein N-phospho-L-histidine.</text>
        <dbReference type="EC" id="2.7.13.3"/>
    </reaction>
</comment>
<keyword evidence="11" id="KW-0472">Membrane</keyword>
<dbReference type="Gene3D" id="3.30.450.20">
    <property type="entry name" value="PAS domain"/>
    <property type="match status" value="1"/>
</dbReference>
<dbReference type="Gene3D" id="6.10.340.10">
    <property type="match status" value="1"/>
</dbReference>
<dbReference type="SMART" id="SM00388">
    <property type="entry name" value="HisKA"/>
    <property type="match status" value="1"/>
</dbReference>
<evidence type="ECO:0000256" key="5">
    <source>
        <dbReference type="ARBA" id="ARBA00022679"/>
    </source>
</evidence>
<dbReference type="NCBIfam" id="TIGR00229">
    <property type="entry name" value="sensory_box"/>
    <property type="match status" value="1"/>
</dbReference>
<keyword evidence="8 15" id="KW-0067">ATP-binding</keyword>
<dbReference type="PROSITE" id="PS50885">
    <property type="entry name" value="HAMP"/>
    <property type="match status" value="1"/>
</dbReference>
<dbReference type="SUPFAM" id="SSF55874">
    <property type="entry name" value="ATPase domain of HSP90 chaperone/DNA topoisomerase II/histidine kinase"/>
    <property type="match status" value="1"/>
</dbReference>
<keyword evidence="10" id="KW-0175">Coiled coil</keyword>
<feature type="domain" description="Histidine kinase" evidence="12">
    <location>
        <begin position="419"/>
        <end position="665"/>
    </location>
</feature>
<evidence type="ECO:0000313" key="16">
    <source>
        <dbReference type="Proteomes" id="UP001560296"/>
    </source>
</evidence>